<protein>
    <submittedName>
        <fullName evidence="1">Uncharacterized protein</fullName>
    </submittedName>
</protein>
<name>A0A821WZL5_9BILA</name>
<accession>A0A821WZL5</accession>
<dbReference type="EMBL" id="CAJOBP010086208">
    <property type="protein sequence ID" value="CAF4931589.1"/>
    <property type="molecule type" value="Genomic_DNA"/>
</dbReference>
<comment type="caution">
    <text evidence="1">The sequence shown here is derived from an EMBL/GenBank/DDBJ whole genome shotgun (WGS) entry which is preliminary data.</text>
</comment>
<sequence length="80" mass="9222">EQLQIDLDDIDFSQTLTMIETTTYFEAYRPVLRALQSINIDEPFPLAPFLLKLTNEKIPPDYVKPSTTYDFTPLLVDPNS</sequence>
<proteinExistence type="predicted"/>
<gene>
    <name evidence="1" type="ORF">UJA718_LOCUS46894</name>
</gene>
<dbReference type="AlphaFoldDB" id="A0A821WZL5"/>
<reference evidence="1" key="1">
    <citation type="submission" date="2021-02" db="EMBL/GenBank/DDBJ databases">
        <authorList>
            <person name="Nowell W R."/>
        </authorList>
    </citation>
    <scope>NUCLEOTIDE SEQUENCE</scope>
</reference>
<feature type="non-terminal residue" evidence="1">
    <location>
        <position position="80"/>
    </location>
</feature>
<dbReference type="Proteomes" id="UP000663873">
    <property type="component" value="Unassembled WGS sequence"/>
</dbReference>
<keyword evidence="2" id="KW-1185">Reference proteome</keyword>
<feature type="non-terminal residue" evidence="1">
    <location>
        <position position="1"/>
    </location>
</feature>
<organism evidence="1 2">
    <name type="scientific">Rotaria socialis</name>
    <dbReference type="NCBI Taxonomy" id="392032"/>
    <lineage>
        <taxon>Eukaryota</taxon>
        <taxon>Metazoa</taxon>
        <taxon>Spiralia</taxon>
        <taxon>Gnathifera</taxon>
        <taxon>Rotifera</taxon>
        <taxon>Eurotatoria</taxon>
        <taxon>Bdelloidea</taxon>
        <taxon>Philodinida</taxon>
        <taxon>Philodinidae</taxon>
        <taxon>Rotaria</taxon>
    </lineage>
</organism>
<evidence type="ECO:0000313" key="1">
    <source>
        <dbReference type="EMBL" id="CAF4931589.1"/>
    </source>
</evidence>
<evidence type="ECO:0000313" key="2">
    <source>
        <dbReference type="Proteomes" id="UP000663873"/>
    </source>
</evidence>